<proteinExistence type="inferred from homology"/>
<dbReference type="InterPro" id="IPR050703">
    <property type="entry name" value="Flavin_MAO"/>
</dbReference>
<dbReference type="PATRIC" id="fig|405444.3.peg.1408"/>
<organism evidence="6 7">
    <name type="scientific">Stenotrophomonas humi</name>
    <dbReference type="NCBI Taxonomy" id="405444"/>
    <lineage>
        <taxon>Bacteria</taxon>
        <taxon>Pseudomonadati</taxon>
        <taxon>Pseudomonadota</taxon>
        <taxon>Gammaproteobacteria</taxon>
        <taxon>Lysobacterales</taxon>
        <taxon>Lysobacteraceae</taxon>
        <taxon>Stenotrophomonas</taxon>
    </lineage>
</organism>
<dbReference type="Pfam" id="PF13450">
    <property type="entry name" value="NAD_binding_8"/>
    <property type="match status" value="1"/>
</dbReference>
<keyword evidence="7" id="KW-1185">Reference proteome</keyword>
<evidence type="ECO:0000256" key="3">
    <source>
        <dbReference type="ARBA" id="ARBA00023002"/>
    </source>
</evidence>
<reference evidence="6 7" key="1">
    <citation type="submission" date="2015-05" db="EMBL/GenBank/DDBJ databases">
        <title>Genome sequencing and analysis of members of genus Stenotrophomonas.</title>
        <authorList>
            <person name="Patil P.P."/>
            <person name="Midha S."/>
            <person name="Patil P.B."/>
        </authorList>
    </citation>
    <scope>NUCLEOTIDE SEQUENCE [LARGE SCALE GENOMIC DNA]</scope>
    <source>
        <strain evidence="6 7">DSM 18929</strain>
    </source>
</reference>
<feature type="binding site" evidence="4">
    <location>
        <begin position="47"/>
        <end position="48"/>
    </location>
    <ligand>
        <name>FAD</name>
        <dbReference type="ChEBI" id="CHEBI:57692"/>
    </ligand>
</feature>
<dbReference type="PANTHER" id="PTHR43563">
    <property type="entry name" value="AMINE OXIDASE"/>
    <property type="match status" value="1"/>
</dbReference>
<dbReference type="Gene3D" id="3.50.50.60">
    <property type="entry name" value="FAD/NAD(P)-binding domain"/>
    <property type="match status" value="1"/>
</dbReference>
<comment type="similarity">
    <text evidence="2">Belongs to the flavin monoamine oxidase family.</text>
</comment>
<dbReference type="PANTHER" id="PTHR43563:SF1">
    <property type="entry name" value="AMINE OXIDASE [FLAVIN-CONTAINING] B"/>
    <property type="match status" value="1"/>
</dbReference>
<dbReference type="GO" id="GO:0016491">
    <property type="term" value="F:oxidoreductase activity"/>
    <property type="evidence" value="ECO:0007669"/>
    <property type="project" value="UniProtKB-KW"/>
</dbReference>
<comment type="cofactor">
    <cofactor evidence="1">
        <name>FAD</name>
        <dbReference type="ChEBI" id="CHEBI:57692"/>
    </cofactor>
</comment>
<dbReference type="STRING" id="405444.ABB26_11605"/>
<protein>
    <recommendedName>
        <fullName evidence="5">Amine oxidase domain-containing protein</fullName>
    </recommendedName>
</protein>
<dbReference type="Proteomes" id="UP000050864">
    <property type="component" value="Unassembled WGS sequence"/>
</dbReference>
<evidence type="ECO:0000313" key="7">
    <source>
        <dbReference type="Proteomes" id="UP000050864"/>
    </source>
</evidence>
<evidence type="ECO:0000256" key="2">
    <source>
        <dbReference type="ARBA" id="ARBA00005995"/>
    </source>
</evidence>
<dbReference type="Pfam" id="PF01593">
    <property type="entry name" value="Amino_oxidase"/>
    <property type="match status" value="1"/>
</dbReference>
<evidence type="ECO:0000313" key="6">
    <source>
        <dbReference type="EMBL" id="KRG63557.1"/>
    </source>
</evidence>
<keyword evidence="3" id="KW-0560">Oxidoreductase</keyword>
<evidence type="ECO:0000256" key="1">
    <source>
        <dbReference type="ARBA" id="ARBA00001974"/>
    </source>
</evidence>
<dbReference type="SUPFAM" id="SSF54373">
    <property type="entry name" value="FAD-linked reductases, C-terminal domain"/>
    <property type="match status" value="1"/>
</dbReference>
<feature type="binding site" evidence="4">
    <location>
        <position position="242"/>
    </location>
    <ligand>
        <name>FAD</name>
        <dbReference type="ChEBI" id="CHEBI:57692"/>
    </ligand>
</feature>
<comment type="caution">
    <text evidence="6">The sequence shown here is derived from an EMBL/GenBank/DDBJ whole genome shotgun (WGS) entry which is preliminary data.</text>
</comment>
<dbReference type="InterPro" id="IPR001613">
    <property type="entry name" value="Flavin_amine_oxidase"/>
</dbReference>
<dbReference type="InterPro" id="IPR002937">
    <property type="entry name" value="Amino_oxidase"/>
</dbReference>
<name>A0A0R0C1V5_9GAMM</name>
<evidence type="ECO:0000256" key="4">
    <source>
        <dbReference type="PIRSR" id="PIRSR601613-1"/>
    </source>
</evidence>
<sequence length="454" mass="47724">MAALSLVPGMLRAAPLAGDVIVVGAGLAGLAAAHALEVGGARVTVLEANPRVGGRLQTVERNGLRFEIGGVEVGTGYARVHAHAQRVGVGIVPPSAALPTAAGLGLVLGDALVPAPQWGQSPLNTLQGREHGLLPPMLLSTAIGELGLPAVDSWRDPANLTLDIPLSELIAGKGWSAQALQWMDIGNSFSSLQTISALDALRRDALRRFGSRGTGWVQGGSQALPEAMAASLAQPPVLGAQVVRVESSGRGVQVRCADGRRFRAAHLVLALPSGPLSRIAIDPAPPAEQRAVWSARRSNAVTTVHLHPTRKFWEEDGQPLSLWGDGALQRVFAVPGGDGEINRLIVWLNGARAQQADQLDREARFAWVIDAMERLRPASKGALQPLETRSWGNDPLADGAFSEIAPGRFAQTLRWNNTPFGRIHFAGEQTELHVPGMEAAVSSGERAAAAILSA</sequence>
<dbReference type="SUPFAM" id="SSF51905">
    <property type="entry name" value="FAD/NAD(P)-binding domain"/>
    <property type="match status" value="1"/>
</dbReference>
<dbReference type="AlphaFoldDB" id="A0A0R0C1V5"/>
<dbReference type="PRINTS" id="PR00757">
    <property type="entry name" value="AMINEOXDASEF"/>
</dbReference>
<dbReference type="EMBL" id="LDJI01000021">
    <property type="protein sequence ID" value="KRG63557.1"/>
    <property type="molecule type" value="Genomic_DNA"/>
</dbReference>
<feature type="domain" description="Amine oxidase" evidence="5">
    <location>
        <begin position="208"/>
        <end position="452"/>
    </location>
</feature>
<accession>A0A0R0C1V5</accession>
<evidence type="ECO:0000259" key="5">
    <source>
        <dbReference type="Pfam" id="PF01593"/>
    </source>
</evidence>
<gene>
    <name evidence="6" type="ORF">ABB26_11605</name>
</gene>
<dbReference type="InterPro" id="IPR036188">
    <property type="entry name" value="FAD/NAD-bd_sf"/>
</dbReference>